<dbReference type="CDD" id="cd00130">
    <property type="entry name" value="PAS"/>
    <property type="match status" value="1"/>
</dbReference>
<dbReference type="EMBL" id="PYKF01000457">
    <property type="protein sequence ID" value="TGC83806.1"/>
    <property type="molecule type" value="Genomic_DNA"/>
</dbReference>
<protein>
    <submittedName>
        <fullName evidence="3">Cyclic di-GMP phosphodiesterase</fullName>
    </submittedName>
</protein>
<dbReference type="Pfam" id="PF00990">
    <property type="entry name" value="GGDEF"/>
    <property type="match status" value="1"/>
</dbReference>
<dbReference type="Proteomes" id="UP000297749">
    <property type="component" value="Unassembled WGS sequence"/>
</dbReference>
<dbReference type="Pfam" id="PF13426">
    <property type="entry name" value="PAS_9"/>
    <property type="match status" value="1"/>
</dbReference>
<dbReference type="SUPFAM" id="SSF55785">
    <property type="entry name" value="PYP-like sensor domain (PAS domain)"/>
    <property type="match status" value="1"/>
</dbReference>
<dbReference type="NCBIfam" id="TIGR00229">
    <property type="entry name" value="sensory_box"/>
    <property type="match status" value="1"/>
</dbReference>
<dbReference type="PROSITE" id="PS50887">
    <property type="entry name" value="GGDEF"/>
    <property type="match status" value="1"/>
</dbReference>
<feature type="non-terminal residue" evidence="3">
    <location>
        <position position="331"/>
    </location>
</feature>
<dbReference type="InterPro" id="IPR000160">
    <property type="entry name" value="GGDEF_dom"/>
</dbReference>
<name>A0A659QEP2_SALET</name>
<dbReference type="SMART" id="SM00267">
    <property type="entry name" value="GGDEF"/>
    <property type="match status" value="1"/>
</dbReference>
<dbReference type="NCBIfam" id="TIGR00254">
    <property type="entry name" value="GGDEF"/>
    <property type="match status" value="1"/>
</dbReference>
<dbReference type="SMART" id="SM00091">
    <property type="entry name" value="PAS"/>
    <property type="match status" value="1"/>
</dbReference>
<dbReference type="InterPro" id="IPR029787">
    <property type="entry name" value="Nucleotide_cyclase"/>
</dbReference>
<dbReference type="CDD" id="cd01949">
    <property type="entry name" value="GGDEF"/>
    <property type="match status" value="1"/>
</dbReference>
<dbReference type="PANTHER" id="PTHR44757:SF11">
    <property type="entry name" value="CYCLIC DI-GMP PHOSPHODIESTERASE PDER"/>
    <property type="match status" value="1"/>
</dbReference>
<dbReference type="Gene3D" id="3.30.70.270">
    <property type="match status" value="1"/>
</dbReference>
<dbReference type="PROSITE" id="PS50112">
    <property type="entry name" value="PAS"/>
    <property type="match status" value="1"/>
</dbReference>
<dbReference type="InterPro" id="IPR000014">
    <property type="entry name" value="PAS"/>
</dbReference>
<comment type="caution">
    <text evidence="3">The sequence shown here is derived from an EMBL/GenBank/DDBJ whole genome shotgun (WGS) entry which is preliminary data.</text>
</comment>
<dbReference type="AlphaFoldDB" id="A0A659QEP2"/>
<dbReference type="Gene3D" id="3.30.450.20">
    <property type="entry name" value="PAS domain"/>
    <property type="match status" value="1"/>
</dbReference>
<evidence type="ECO:0000259" key="1">
    <source>
        <dbReference type="PROSITE" id="PS50112"/>
    </source>
</evidence>
<dbReference type="SUPFAM" id="SSF55073">
    <property type="entry name" value="Nucleotide cyclase"/>
    <property type="match status" value="1"/>
</dbReference>
<sequence length="331" mass="37331">MMKQIQEQTALNPLHSHWRLADDRNVLYLSPTGETDAEKTVELSPEQAGRIREITAITSSLLITLLIEKQVTAVHLVGRKINNREWAGSLATWPDTPAVAPTQAQELSFAEQIVSEANSVIAILDSRGKICRFNRLCEEYTGLKERDVIGQSVFKLFMSRREAVASRHYIENFFRNGNAYEIERWIKTRKGQRLFLFRNKFVHNGSGKNEIFLICAGTDITEERRAQERLRILANTDTVTGLPNRNAIHEFINHAIASAGESQVGIVYLDLDNFKKINDAYGHMFGDQLLQAVSLALLSCLEEDQVLASLRGEEERRLGSRPKPSNLKVGG</sequence>
<accession>A0A659QEP2</accession>
<evidence type="ECO:0000259" key="2">
    <source>
        <dbReference type="PROSITE" id="PS50887"/>
    </source>
</evidence>
<feature type="domain" description="GGDEF" evidence="2">
    <location>
        <begin position="262"/>
        <end position="331"/>
    </location>
</feature>
<evidence type="ECO:0000313" key="3">
    <source>
        <dbReference type="EMBL" id="TGC83806.1"/>
    </source>
</evidence>
<feature type="domain" description="PAS" evidence="1">
    <location>
        <begin position="106"/>
        <end position="177"/>
    </location>
</feature>
<dbReference type="InterPro" id="IPR035965">
    <property type="entry name" value="PAS-like_dom_sf"/>
</dbReference>
<organism evidence="3 4">
    <name type="scientific">Salmonella enterica subsp. enterica serovar Wilhelmsburg</name>
    <dbReference type="NCBI Taxonomy" id="1960126"/>
    <lineage>
        <taxon>Bacteria</taxon>
        <taxon>Pseudomonadati</taxon>
        <taxon>Pseudomonadota</taxon>
        <taxon>Gammaproteobacteria</taxon>
        <taxon>Enterobacterales</taxon>
        <taxon>Enterobacteriaceae</taxon>
        <taxon>Salmonella</taxon>
    </lineage>
</organism>
<dbReference type="InterPro" id="IPR043128">
    <property type="entry name" value="Rev_trsase/Diguanyl_cyclase"/>
</dbReference>
<dbReference type="PANTHER" id="PTHR44757">
    <property type="entry name" value="DIGUANYLATE CYCLASE DGCP"/>
    <property type="match status" value="1"/>
</dbReference>
<reference evidence="3 4" key="1">
    <citation type="submission" date="2018-03" db="EMBL/GenBank/DDBJ databases">
        <title>Non-Typhoidal Salmonella genome sequencing and assembly.</title>
        <authorList>
            <person name="Matchawe C."/>
        </authorList>
    </citation>
    <scope>NUCLEOTIDE SEQUENCE [LARGE SCALE GENOMIC DNA]</scope>
    <source>
        <strain evidence="3 4">32eva</strain>
    </source>
</reference>
<dbReference type="InterPro" id="IPR052155">
    <property type="entry name" value="Biofilm_reg_signaling"/>
</dbReference>
<evidence type="ECO:0000313" key="4">
    <source>
        <dbReference type="Proteomes" id="UP000297749"/>
    </source>
</evidence>
<gene>
    <name evidence="3" type="ORF">C9F04_14215</name>
</gene>
<proteinExistence type="predicted"/>